<name>A0A8R7UU06_TRIUA</name>
<dbReference type="EnsemblPlants" id="TuG1812G0600000957.01.T01">
    <property type="protein sequence ID" value="TuG1812G0600000957.01.T01.cds465917"/>
    <property type="gene ID" value="TuG1812G0600000957.01"/>
</dbReference>
<evidence type="ECO:0000313" key="3">
    <source>
        <dbReference type="Proteomes" id="UP000015106"/>
    </source>
</evidence>
<gene>
    <name evidence="2" type="primary">LOC125512885</name>
</gene>
<evidence type="ECO:0000313" key="2">
    <source>
        <dbReference type="EnsemblPlants" id="TuG1812G0600000957.01.T01.cds465917"/>
    </source>
</evidence>
<dbReference type="AlphaFoldDB" id="A0A8R7UU06"/>
<dbReference type="Proteomes" id="UP000015106">
    <property type="component" value="Chromosome 6"/>
</dbReference>
<protein>
    <submittedName>
        <fullName evidence="2">Uncharacterized protein</fullName>
    </submittedName>
</protein>
<reference evidence="2" key="3">
    <citation type="submission" date="2022-06" db="UniProtKB">
        <authorList>
            <consortium name="EnsemblPlants"/>
        </authorList>
    </citation>
    <scope>IDENTIFICATION</scope>
</reference>
<keyword evidence="1" id="KW-0732">Signal</keyword>
<accession>A0A8R7UU06</accession>
<reference evidence="3" key="1">
    <citation type="journal article" date="2013" name="Nature">
        <title>Draft genome of the wheat A-genome progenitor Triticum urartu.</title>
        <authorList>
            <person name="Ling H.Q."/>
            <person name="Zhao S."/>
            <person name="Liu D."/>
            <person name="Wang J."/>
            <person name="Sun H."/>
            <person name="Zhang C."/>
            <person name="Fan H."/>
            <person name="Li D."/>
            <person name="Dong L."/>
            <person name="Tao Y."/>
            <person name="Gao C."/>
            <person name="Wu H."/>
            <person name="Li Y."/>
            <person name="Cui Y."/>
            <person name="Guo X."/>
            <person name="Zheng S."/>
            <person name="Wang B."/>
            <person name="Yu K."/>
            <person name="Liang Q."/>
            <person name="Yang W."/>
            <person name="Lou X."/>
            <person name="Chen J."/>
            <person name="Feng M."/>
            <person name="Jian J."/>
            <person name="Zhang X."/>
            <person name="Luo G."/>
            <person name="Jiang Y."/>
            <person name="Liu J."/>
            <person name="Wang Z."/>
            <person name="Sha Y."/>
            <person name="Zhang B."/>
            <person name="Wu H."/>
            <person name="Tang D."/>
            <person name="Shen Q."/>
            <person name="Xue P."/>
            <person name="Zou S."/>
            <person name="Wang X."/>
            <person name="Liu X."/>
            <person name="Wang F."/>
            <person name="Yang Y."/>
            <person name="An X."/>
            <person name="Dong Z."/>
            <person name="Zhang K."/>
            <person name="Zhang X."/>
            <person name="Luo M.C."/>
            <person name="Dvorak J."/>
            <person name="Tong Y."/>
            <person name="Wang J."/>
            <person name="Yang H."/>
            <person name="Li Z."/>
            <person name="Wang D."/>
            <person name="Zhang A."/>
            <person name="Wang J."/>
        </authorList>
    </citation>
    <scope>NUCLEOTIDE SEQUENCE</scope>
    <source>
        <strain evidence="3">cv. G1812</strain>
    </source>
</reference>
<reference evidence="2" key="2">
    <citation type="submission" date="2018-03" db="EMBL/GenBank/DDBJ databases">
        <title>The Triticum urartu genome reveals the dynamic nature of wheat genome evolution.</title>
        <authorList>
            <person name="Ling H."/>
            <person name="Ma B."/>
            <person name="Shi X."/>
            <person name="Liu H."/>
            <person name="Dong L."/>
            <person name="Sun H."/>
            <person name="Cao Y."/>
            <person name="Gao Q."/>
            <person name="Zheng S."/>
            <person name="Li Y."/>
            <person name="Yu Y."/>
            <person name="Du H."/>
            <person name="Qi M."/>
            <person name="Li Y."/>
            <person name="Yu H."/>
            <person name="Cui Y."/>
            <person name="Wang N."/>
            <person name="Chen C."/>
            <person name="Wu H."/>
            <person name="Zhao Y."/>
            <person name="Zhang J."/>
            <person name="Li Y."/>
            <person name="Zhou W."/>
            <person name="Zhang B."/>
            <person name="Hu W."/>
            <person name="Eijk M."/>
            <person name="Tang J."/>
            <person name="Witsenboer H."/>
            <person name="Zhao S."/>
            <person name="Li Z."/>
            <person name="Zhang A."/>
            <person name="Wang D."/>
            <person name="Liang C."/>
        </authorList>
    </citation>
    <scope>NUCLEOTIDE SEQUENCE [LARGE SCALE GENOMIC DNA]</scope>
    <source>
        <strain evidence="2">cv. G1812</strain>
    </source>
</reference>
<feature type="chain" id="PRO_5035850284" evidence="1">
    <location>
        <begin position="19"/>
        <end position="109"/>
    </location>
</feature>
<proteinExistence type="predicted"/>
<organism evidence="2 3">
    <name type="scientific">Triticum urartu</name>
    <name type="common">Red wild einkorn</name>
    <name type="synonym">Crithodium urartu</name>
    <dbReference type="NCBI Taxonomy" id="4572"/>
    <lineage>
        <taxon>Eukaryota</taxon>
        <taxon>Viridiplantae</taxon>
        <taxon>Streptophyta</taxon>
        <taxon>Embryophyta</taxon>
        <taxon>Tracheophyta</taxon>
        <taxon>Spermatophyta</taxon>
        <taxon>Magnoliopsida</taxon>
        <taxon>Liliopsida</taxon>
        <taxon>Poales</taxon>
        <taxon>Poaceae</taxon>
        <taxon>BOP clade</taxon>
        <taxon>Pooideae</taxon>
        <taxon>Triticodae</taxon>
        <taxon>Triticeae</taxon>
        <taxon>Triticinae</taxon>
        <taxon>Triticum</taxon>
    </lineage>
</organism>
<sequence>MLLHKILIIYIMIVQLRSQDNMPYGEHNPKTPYLPGTKLVANAHALLLTGSVMWSARFSRGPLPVTIAWTKKPNIENMARRPFLISFTLSSENASGSSARPRGSKLPPG</sequence>
<feature type="signal peptide" evidence="1">
    <location>
        <begin position="1"/>
        <end position="18"/>
    </location>
</feature>
<keyword evidence="3" id="KW-1185">Reference proteome</keyword>
<dbReference type="Gramene" id="TuG1812G0600000957.01.T01">
    <property type="protein sequence ID" value="TuG1812G0600000957.01.T01.cds465917"/>
    <property type="gene ID" value="TuG1812G0600000957.01"/>
</dbReference>
<evidence type="ECO:0000256" key="1">
    <source>
        <dbReference type="SAM" id="SignalP"/>
    </source>
</evidence>